<feature type="binding site" description="in dimeric form" evidence="20">
    <location>
        <position position="254"/>
    </location>
    <ligand>
        <name>Ca(2+)</name>
        <dbReference type="ChEBI" id="CHEBI:29108"/>
        <label>1</label>
    </ligand>
</feature>
<dbReference type="STRING" id="824.CGRAC_0145"/>
<dbReference type="Pfam" id="PF02253">
    <property type="entry name" value="PLA1"/>
    <property type="match status" value="1"/>
</dbReference>
<evidence type="ECO:0000256" key="9">
    <source>
        <dbReference type="ARBA" id="ARBA00022692"/>
    </source>
</evidence>
<dbReference type="InterPro" id="IPR003187">
    <property type="entry name" value="PLipase_A1"/>
</dbReference>
<evidence type="ECO:0000256" key="5">
    <source>
        <dbReference type="ARBA" id="ARBA00011702"/>
    </source>
</evidence>
<evidence type="ECO:0000313" key="23">
    <source>
        <dbReference type="Proteomes" id="UP000005709"/>
    </source>
</evidence>
<dbReference type="GO" id="GO:0004623">
    <property type="term" value="F:phospholipase A2 activity"/>
    <property type="evidence" value="ECO:0007669"/>
    <property type="project" value="UniProtKB-EC"/>
</dbReference>
<reference evidence="22 23" key="1">
    <citation type="submission" date="2009-07" db="EMBL/GenBank/DDBJ databases">
        <authorList>
            <person name="Madupu R."/>
            <person name="Sebastian Y."/>
            <person name="Durkin A.S."/>
            <person name="Torralba M."/>
            <person name="Methe B."/>
            <person name="Sutton G.G."/>
            <person name="Strausberg R.L."/>
            <person name="Nelson K.E."/>
        </authorList>
    </citation>
    <scope>NUCLEOTIDE SEQUENCE [LARGE SCALE GENOMIC DNA]</scope>
    <source>
        <strain evidence="22 23">RM3268</strain>
    </source>
</reference>
<proteinExistence type="inferred from homology"/>
<dbReference type="PRINTS" id="PR01486">
    <property type="entry name" value="PHPHLIPASEA1"/>
</dbReference>
<protein>
    <recommendedName>
        <fullName evidence="18">Phosphatidylcholine 1-acylhydrolase</fullName>
        <ecNumber evidence="6">3.1.1.32</ecNumber>
        <ecNumber evidence="7">3.1.1.4</ecNumber>
    </recommendedName>
</protein>
<evidence type="ECO:0000313" key="22">
    <source>
        <dbReference type="EMBL" id="EEV17429.1"/>
    </source>
</evidence>
<evidence type="ECO:0000256" key="11">
    <source>
        <dbReference type="ARBA" id="ARBA00022729"/>
    </source>
</evidence>
<dbReference type="AlphaFoldDB" id="C8PI39"/>
<evidence type="ECO:0000256" key="6">
    <source>
        <dbReference type="ARBA" id="ARBA00013179"/>
    </source>
</evidence>
<comment type="caution">
    <text evidence="22">The sequence shown here is derived from an EMBL/GenBank/DDBJ whole genome shotgun (WGS) entry which is preliminary data.</text>
</comment>
<evidence type="ECO:0000256" key="10">
    <source>
        <dbReference type="ARBA" id="ARBA00022723"/>
    </source>
</evidence>
<dbReference type="GO" id="GO:0046872">
    <property type="term" value="F:metal ion binding"/>
    <property type="evidence" value="ECO:0007669"/>
    <property type="project" value="UniProtKB-KW"/>
</dbReference>
<dbReference type="GO" id="GO:0008970">
    <property type="term" value="F:phospholipase A1 activity"/>
    <property type="evidence" value="ECO:0007669"/>
    <property type="project" value="UniProtKB-EC"/>
</dbReference>
<dbReference type="eggNOG" id="COG2829">
    <property type="taxonomic scope" value="Bacteria"/>
</dbReference>
<keyword evidence="10 20" id="KW-0479">Metal-binding</keyword>
<evidence type="ECO:0000256" key="21">
    <source>
        <dbReference type="SAM" id="MobiDB-lite"/>
    </source>
</evidence>
<dbReference type="EMBL" id="ACYG01000025">
    <property type="protein sequence ID" value="EEV17429.1"/>
    <property type="molecule type" value="Genomic_DNA"/>
</dbReference>
<evidence type="ECO:0000256" key="19">
    <source>
        <dbReference type="PIRSR" id="PIRSR603187-1"/>
    </source>
</evidence>
<comment type="similarity">
    <text evidence="4">Belongs to the phospholipase A1 family.</text>
</comment>
<evidence type="ECO:0000256" key="12">
    <source>
        <dbReference type="ARBA" id="ARBA00022801"/>
    </source>
</evidence>
<evidence type="ECO:0000256" key="1">
    <source>
        <dbReference type="ARBA" id="ARBA00000111"/>
    </source>
</evidence>
<feature type="active site" description="Proton acceptor" evidence="19">
    <location>
        <position position="244"/>
    </location>
</feature>
<comment type="subunit">
    <text evidence="5">Homodimer; dimerization is reversible, and the dimeric form is the active one.</text>
</comment>
<dbReference type="GO" id="GO:0009279">
    <property type="term" value="C:cell outer membrane"/>
    <property type="evidence" value="ECO:0007669"/>
    <property type="project" value="UniProtKB-SubCell"/>
</dbReference>
<dbReference type="Proteomes" id="UP000005709">
    <property type="component" value="Unassembled WGS sequence"/>
</dbReference>
<comment type="subcellular location">
    <subcellularLocation>
        <location evidence="3">Cell outer membrane</location>
        <topology evidence="3">Multi-pass membrane protein</topology>
    </subcellularLocation>
</comment>
<evidence type="ECO:0000256" key="17">
    <source>
        <dbReference type="ARBA" id="ARBA00023237"/>
    </source>
</evidence>
<evidence type="ECO:0000256" key="16">
    <source>
        <dbReference type="ARBA" id="ARBA00023136"/>
    </source>
</evidence>
<dbReference type="PANTHER" id="PTHR40457:SF1">
    <property type="entry name" value="PHOSPHOLIPASE A1"/>
    <property type="match status" value="1"/>
</dbReference>
<feature type="active site" description="Nucleophile" evidence="19">
    <location>
        <position position="246"/>
    </location>
</feature>
<comment type="catalytic activity">
    <reaction evidence="2">
        <text>a 1,2-diacyl-sn-glycero-3-phosphocholine + H2O = a 1-acyl-sn-glycero-3-phosphocholine + a fatty acid + H(+)</text>
        <dbReference type="Rhea" id="RHEA:15801"/>
        <dbReference type="ChEBI" id="CHEBI:15377"/>
        <dbReference type="ChEBI" id="CHEBI:15378"/>
        <dbReference type="ChEBI" id="CHEBI:28868"/>
        <dbReference type="ChEBI" id="CHEBI:57643"/>
        <dbReference type="ChEBI" id="CHEBI:58168"/>
        <dbReference type="EC" id="3.1.1.4"/>
    </reaction>
</comment>
<dbReference type="RefSeq" id="WP_005871449.1">
    <property type="nucleotide sequence ID" value="NZ_ACYG01000025.1"/>
</dbReference>
<keyword evidence="11" id="KW-0732">Signal</keyword>
<accession>C8PI39</accession>
<evidence type="ECO:0000256" key="3">
    <source>
        <dbReference type="ARBA" id="ARBA00004571"/>
    </source>
</evidence>
<keyword evidence="15" id="KW-0443">Lipid metabolism</keyword>
<evidence type="ECO:0000256" key="8">
    <source>
        <dbReference type="ARBA" id="ARBA00022452"/>
    </source>
</evidence>
<evidence type="ECO:0000256" key="7">
    <source>
        <dbReference type="ARBA" id="ARBA00013278"/>
    </source>
</evidence>
<evidence type="ECO:0000256" key="14">
    <source>
        <dbReference type="ARBA" id="ARBA00022963"/>
    </source>
</evidence>
<keyword evidence="17" id="KW-0998">Cell outer membrane</keyword>
<feature type="binding site" description="in dimeric form" evidence="20">
    <location>
        <position position="214"/>
    </location>
    <ligand>
        <name>Ca(2+)</name>
        <dbReference type="ChEBI" id="CHEBI:29108"/>
        <label>1</label>
    </ligand>
</feature>
<name>C8PI39_9BACT</name>
<sequence length="374" mass="41878">MKFKALTFALCAISLAAQDLSELYAKASEYEAKGDYKNAMIYYKKIAAASLTESDEKSRRNSAKNSIVSAQTPASRDDIAILNSAESQNSFAQNSAAPKPTSSNFADANSAASDSASNLESSNFASLSQNSTVSNSAPQGEQNGRNFGFLGLKYYEPIYMLFTHDFSKKPDRKADELHFEFSFERPITYDALGLGEKISFAYAQNSWWQITQDSAPFRESNYRPELYVSAPVPFADELKIGAMHESNGKGGEESRSWNRLYAQSTWSAGGFSITPRVWYAFWLDRTNEDIADYMGYGDLRASYTFGKQRLSALWRNNLHFDGNNRGAIELNYSFPIFNSGFYGYLRYFNGYGESLADYKRSVNKIGIGLSFVEF</sequence>
<dbReference type="PANTHER" id="PTHR40457">
    <property type="entry name" value="PHOSPHOLIPASE A1"/>
    <property type="match status" value="1"/>
</dbReference>
<evidence type="ECO:0000256" key="15">
    <source>
        <dbReference type="ARBA" id="ARBA00023098"/>
    </source>
</evidence>
<dbReference type="InterPro" id="IPR036541">
    <property type="entry name" value="PLipase_A1_sf"/>
</dbReference>
<comment type="catalytic activity">
    <reaction evidence="1">
        <text>a 1,2-diacyl-sn-glycero-3-phosphocholine + H2O = a 2-acyl-sn-glycero-3-phosphocholine + a fatty acid + H(+)</text>
        <dbReference type="Rhea" id="RHEA:18689"/>
        <dbReference type="ChEBI" id="CHEBI:15377"/>
        <dbReference type="ChEBI" id="CHEBI:15378"/>
        <dbReference type="ChEBI" id="CHEBI:28868"/>
        <dbReference type="ChEBI" id="CHEBI:57643"/>
        <dbReference type="ChEBI" id="CHEBI:57875"/>
        <dbReference type="EC" id="3.1.1.32"/>
    </reaction>
</comment>
<keyword evidence="23" id="KW-1185">Reference proteome</keyword>
<keyword evidence="8" id="KW-1134">Transmembrane beta strand</keyword>
<keyword evidence="13 20" id="KW-0106">Calcium</keyword>
<keyword evidence="16" id="KW-0472">Membrane</keyword>
<keyword evidence="9" id="KW-0812">Transmembrane</keyword>
<keyword evidence="12" id="KW-0378">Hydrolase</keyword>
<gene>
    <name evidence="22" type="ORF">CAMGR0001_0020</name>
</gene>
<organism evidence="22 23">
    <name type="scientific">Campylobacter gracilis RM3268</name>
    <dbReference type="NCBI Taxonomy" id="553220"/>
    <lineage>
        <taxon>Bacteria</taxon>
        <taxon>Pseudomonadati</taxon>
        <taxon>Campylobacterota</taxon>
        <taxon>Epsilonproteobacteria</taxon>
        <taxon>Campylobacterales</taxon>
        <taxon>Campylobacteraceae</taxon>
        <taxon>Campylobacter</taxon>
    </lineage>
</organism>
<evidence type="ECO:0000256" key="18">
    <source>
        <dbReference type="ARBA" id="ARBA00032375"/>
    </source>
</evidence>
<dbReference type="GO" id="GO:0016042">
    <property type="term" value="P:lipid catabolic process"/>
    <property type="evidence" value="ECO:0007669"/>
    <property type="project" value="UniProtKB-KW"/>
</dbReference>
<dbReference type="EC" id="3.1.1.4" evidence="7"/>
<evidence type="ECO:0000256" key="4">
    <source>
        <dbReference type="ARBA" id="ARBA00010525"/>
    </source>
</evidence>
<dbReference type="OrthoDB" id="188433at2"/>
<dbReference type="EC" id="3.1.1.32" evidence="6"/>
<evidence type="ECO:0000256" key="2">
    <source>
        <dbReference type="ARBA" id="ARBA00001604"/>
    </source>
</evidence>
<evidence type="ECO:0000256" key="13">
    <source>
        <dbReference type="ARBA" id="ARBA00022837"/>
    </source>
</evidence>
<dbReference type="SUPFAM" id="SSF56931">
    <property type="entry name" value="Outer membrane phospholipase A (OMPLA)"/>
    <property type="match status" value="1"/>
</dbReference>
<evidence type="ECO:0000256" key="20">
    <source>
        <dbReference type="PIRSR" id="PIRSR603187-2"/>
    </source>
</evidence>
<dbReference type="Gene3D" id="2.40.230.10">
    <property type="entry name" value="Phospholipase A1"/>
    <property type="match status" value="1"/>
</dbReference>
<keyword evidence="14" id="KW-0442">Lipid degradation</keyword>
<comment type="cofactor">
    <cofactor evidence="20">
        <name>Ca(2+)</name>
        <dbReference type="ChEBI" id="CHEBI:29108"/>
    </cofactor>
    <text evidence="20">Binds 1 Ca(2+) ion per monomer.</text>
</comment>
<feature type="region of interest" description="Disordered" evidence="21">
    <location>
        <begin position="90"/>
        <end position="110"/>
    </location>
</feature>